<evidence type="ECO:0000313" key="3">
    <source>
        <dbReference type="EMBL" id="KAK0044137.1"/>
    </source>
</evidence>
<comment type="caution">
    <text evidence="3">The sequence shown here is derived from an EMBL/GenBank/DDBJ whole genome shotgun (WGS) entry which is preliminary data.</text>
</comment>
<dbReference type="EMBL" id="JASAOG010000204">
    <property type="protein sequence ID" value="KAK0044137.1"/>
    <property type="molecule type" value="Genomic_DNA"/>
</dbReference>
<evidence type="ECO:0000256" key="2">
    <source>
        <dbReference type="SAM" id="MobiDB-lite"/>
    </source>
</evidence>
<feature type="region of interest" description="Disordered" evidence="2">
    <location>
        <begin position="89"/>
        <end position="108"/>
    </location>
</feature>
<reference evidence="3" key="1">
    <citation type="journal article" date="2023" name="PLoS Negl. Trop. Dis.">
        <title>A genome sequence for Biomphalaria pfeifferi, the major vector snail for the human-infecting parasite Schistosoma mansoni.</title>
        <authorList>
            <person name="Bu L."/>
            <person name="Lu L."/>
            <person name="Laidemitt M.R."/>
            <person name="Zhang S.M."/>
            <person name="Mutuku M."/>
            <person name="Mkoji G."/>
            <person name="Steinauer M."/>
            <person name="Loker E.S."/>
        </authorList>
    </citation>
    <scope>NUCLEOTIDE SEQUENCE</scope>
    <source>
        <strain evidence="3">KasaAsao</strain>
    </source>
</reference>
<feature type="coiled-coil region" evidence="1">
    <location>
        <begin position="54"/>
        <end position="81"/>
    </location>
</feature>
<dbReference type="Proteomes" id="UP001233172">
    <property type="component" value="Unassembled WGS sequence"/>
</dbReference>
<evidence type="ECO:0000256" key="1">
    <source>
        <dbReference type="SAM" id="Coils"/>
    </source>
</evidence>
<evidence type="ECO:0000313" key="4">
    <source>
        <dbReference type="Proteomes" id="UP001233172"/>
    </source>
</evidence>
<name>A0AAD8AYD9_BIOPF</name>
<proteinExistence type="predicted"/>
<feature type="region of interest" description="Disordered" evidence="2">
    <location>
        <begin position="1"/>
        <end position="21"/>
    </location>
</feature>
<reference evidence="3" key="2">
    <citation type="submission" date="2023-04" db="EMBL/GenBank/DDBJ databases">
        <authorList>
            <person name="Bu L."/>
            <person name="Lu L."/>
            <person name="Laidemitt M.R."/>
            <person name="Zhang S.M."/>
            <person name="Mutuku M."/>
            <person name="Mkoji G."/>
            <person name="Steinauer M."/>
            <person name="Loker E.S."/>
        </authorList>
    </citation>
    <scope>NUCLEOTIDE SEQUENCE</scope>
    <source>
        <strain evidence="3">KasaAsao</strain>
        <tissue evidence="3">Whole Snail</tissue>
    </source>
</reference>
<gene>
    <name evidence="3" type="ORF">Bpfe_026471</name>
</gene>
<keyword evidence="1" id="KW-0175">Coiled coil</keyword>
<sequence length="108" mass="12465">MANLFNGEQNNQTENASESVQANLEGFVANQIRQQEKSAKEDDNLDKEKRDQFIARALAVSKRMNKEIAKAQEKSILLNEEFGNGRITEWRNEHTEEVLSKQQQEPME</sequence>
<keyword evidence="4" id="KW-1185">Reference proteome</keyword>
<protein>
    <submittedName>
        <fullName evidence="3">Uncharacterized protein</fullName>
    </submittedName>
</protein>
<accession>A0AAD8AYD9</accession>
<dbReference type="AlphaFoldDB" id="A0AAD8AYD9"/>
<feature type="compositionally biased region" description="Basic and acidic residues" evidence="2">
    <location>
        <begin position="89"/>
        <end position="99"/>
    </location>
</feature>
<organism evidence="3 4">
    <name type="scientific">Biomphalaria pfeifferi</name>
    <name type="common">Bloodfluke planorb</name>
    <name type="synonym">Freshwater snail</name>
    <dbReference type="NCBI Taxonomy" id="112525"/>
    <lineage>
        <taxon>Eukaryota</taxon>
        <taxon>Metazoa</taxon>
        <taxon>Spiralia</taxon>
        <taxon>Lophotrochozoa</taxon>
        <taxon>Mollusca</taxon>
        <taxon>Gastropoda</taxon>
        <taxon>Heterobranchia</taxon>
        <taxon>Euthyneura</taxon>
        <taxon>Panpulmonata</taxon>
        <taxon>Hygrophila</taxon>
        <taxon>Lymnaeoidea</taxon>
        <taxon>Planorbidae</taxon>
        <taxon>Biomphalaria</taxon>
    </lineage>
</organism>